<proteinExistence type="predicted"/>
<name>A0AAN7P7P7_9COLE</name>
<dbReference type="EMBL" id="JARPUR010000002">
    <property type="protein sequence ID" value="KAK4882955.1"/>
    <property type="molecule type" value="Genomic_DNA"/>
</dbReference>
<protein>
    <submittedName>
        <fullName evidence="1">Uncharacterized protein</fullName>
    </submittedName>
</protein>
<comment type="caution">
    <text evidence="1">The sequence shown here is derived from an EMBL/GenBank/DDBJ whole genome shotgun (WGS) entry which is preliminary data.</text>
</comment>
<dbReference type="AlphaFoldDB" id="A0AAN7P7P7"/>
<dbReference type="Proteomes" id="UP001353858">
    <property type="component" value="Unassembled WGS sequence"/>
</dbReference>
<reference evidence="2" key="1">
    <citation type="submission" date="2023-01" db="EMBL/GenBank/DDBJ databases">
        <title>Key to firefly adult light organ development and bioluminescence: homeobox transcription factors regulate luciferase expression and transportation to peroxisome.</title>
        <authorList>
            <person name="Fu X."/>
        </authorList>
    </citation>
    <scope>NUCLEOTIDE SEQUENCE [LARGE SCALE GENOMIC DNA]</scope>
</reference>
<sequence length="101" mass="11498">MSDSSLKIEEFKVVAYKRNKAKSEKIKNKLISICKSVPSKDFNLEFAVRRIETAKIELRTSDLYSSVLASLREGLKILNSPKITEIVCFGLGKIDIRRFSD</sequence>
<organism evidence="1 2">
    <name type="scientific">Aquatica leii</name>
    <dbReference type="NCBI Taxonomy" id="1421715"/>
    <lineage>
        <taxon>Eukaryota</taxon>
        <taxon>Metazoa</taxon>
        <taxon>Ecdysozoa</taxon>
        <taxon>Arthropoda</taxon>
        <taxon>Hexapoda</taxon>
        <taxon>Insecta</taxon>
        <taxon>Pterygota</taxon>
        <taxon>Neoptera</taxon>
        <taxon>Endopterygota</taxon>
        <taxon>Coleoptera</taxon>
        <taxon>Polyphaga</taxon>
        <taxon>Elateriformia</taxon>
        <taxon>Elateroidea</taxon>
        <taxon>Lampyridae</taxon>
        <taxon>Luciolinae</taxon>
        <taxon>Aquatica</taxon>
    </lineage>
</organism>
<accession>A0AAN7P7P7</accession>
<keyword evidence="2" id="KW-1185">Reference proteome</keyword>
<evidence type="ECO:0000313" key="1">
    <source>
        <dbReference type="EMBL" id="KAK4882955.1"/>
    </source>
</evidence>
<evidence type="ECO:0000313" key="2">
    <source>
        <dbReference type="Proteomes" id="UP001353858"/>
    </source>
</evidence>
<gene>
    <name evidence="1" type="ORF">RN001_006274</name>
</gene>